<proteinExistence type="predicted"/>
<dbReference type="OrthoDB" id="3946750at2759"/>
<feature type="compositionally biased region" description="Low complexity" evidence="2">
    <location>
        <begin position="1076"/>
        <end position="1086"/>
    </location>
</feature>
<feature type="compositionally biased region" description="Pro residues" evidence="2">
    <location>
        <begin position="1043"/>
        <end position="1055"/>
    </location>
</feature>
<reference evidence="3 4" key="1">
    <citation type="submission" date="2015-01" db="EMBL/GenBank/DDBJ databases">
        <title>The Genome Sequence of Cladophialophora immunda CBS83496.</title>
        <authorList>
            <consortium name="The Broad Institute Genomics Platform"/>
            <person name="Cuomo C."/>
            <person name="de Hoog S."/>
            <person name="Gorbushina A."/>
            <person name="Stielow B."/>
            <person name="Teixiera M."/>
            <person name="Abouelleil A."/>
            <person name="Chapman S.B."/>
            <person name="Priest M."/>
            <person name="Young S.K."/>
            <person name="Wortman J."/>
            <person name="Nusbaum C."/>
            <person name="Birren B."/>
        </authorList>
    </citation>
    <scope>NUCLEOTIDE SEQUENCE [LARGE SCALE GENOMIC DNA]</scope>
    <source>
        <strain evidence="3 4">CBS 83496</strain>
    </source>
</reference>
<dbReference type="STRING" id="569365.A0A0D2B5E1"/>
<feature type="compositionally biased region" description="Polar residues" evidence="2">
    <location>
        <begin position="1004"/>
        <end position="1023"/>
    </location>
</feature>
<dbReference type="Proteomes" id="UP000054466">
    <property type="component" value="Unassembled WGS sequence"/>
</dbReference>
<feature type="region of interest" description="Disordered" evidence="2">
    <location>
        <begin position="1038"/>
        <end position="1100"/>
    </location>
</feature>
<keyword evidence="4" id="KW-1185">Reference proteome</keyword>
<gene>
    <name evidence="3" type="ORF">PV07_04332</name>
</gene>
<dbReference type="HOGENOM" id="CLU_280342_0_0_1"/>
<accession>A0A0D2B5E1</accession>
<feature type="compositionally biased region" description="Basic and acidic residues" evidence="2">
    <location>
        <begin position="250"/>
        <end position="268"/>
    </location>
</feature>
<protein>
    <submittedName>
        <fullName evidence="3">Uncharacterized protein</fullName>
    </submittedName>
</protein>
<evidence type="ECO:0000256" key="2">
    <source>
        <dbReference type="SAM" id="MobiDB-lite"/>
    </source>
</evidence>
<dbReference type="GeneID" id="27343526"/>
<feature type="coiled-coil region" evidence="1">
    <location>
        <begin position="793"/>
        <end position="820"/>
    </location>
</feature>
<evidence type="ECO:0000313" key="3">
    <source>
        <dbReference type="EMBL" id="KIW32812.1"/>
    </source>
</evidence>
<evidence type="ECO:0000256" key="1">
    <source>
        <dbReference type="SAM" id="Coils"/>
    </source>
</evidence>
<dbReference type="RefSeq" id="XP_016253028.1">
    <property type="nucleotide sequence ID" value="XM_016391126.1"/>
</dbReference>
<feature type="compositionally biased region" description="Polar residues" evidence="2">
    <location>
        <begin position="366"/>
        <end position="375"/>
    </location>
</feature>
<dbReference type="VEuPathDB" id="FungiDB:PV07_04332"/>
<organism evidence="3 4">
    <name type="scientific">Cladophialophora immunda</name>
    <dbReference type="NCBI Taxonomy" id="569365"/>
    <lineage>
        <taxon>Eukaryota</taxon>
        <taxon>Fungi</taxon>
        <taxon>Dikarya</taxon>
        <taxon>Ascomycota</taxon>
        <taxon>Pezizomycotina</taxon>
        <taxon>Eurotiomycetes</taxon>
        <taxon>Chaetothyriomycetidae</taxon>
        <taxon>Chaetothyriales</taxon>
        <taxon>Herpotrichiellaceae</taxon>
        <taxon>Cladophialophora</taxon>
    </lineage>
</organism>
<dbReference type="EMBL" id="KN847041">
    <property type="protein sequence ID" value="KIW32812.1"/>
    <property type="molecule type" value="Genomic_DNA"/>
</dbReference>
<feature type="region of interest" description="Disordered" evidence="2">
    <location>
        <begin position="681"/>
        <end position="725"/>
    </location>
</feature>
<feature type="region of interest" description="Disordered" evidence="2">
    <location>
        <begin position="529"/>
        <end position="550"/>
    </location>
</feature>
<feature type="compositionally biased region" description="Basic and acidic residues" evidence="2">
    <location>
        <begin position="181"/>
        <end position="191"/>
    </location>
</feature>
<sequence>MPVASLQKGSLSANVRALPQRSSIYRTYRVNAVQVRTLWWWGRQTGNPWSPSEDFEERVRRHHKIMKSRYYKVLRRRALWESEDTYIRPWRHHRLWSSRYCDYKPLSSTGASSQEAKDPNSEQANEAQTIYKDFDAFRAAVDRAIARDPYGTLFGRRLQSPPSSNNSSWTSFSWFSDPKEIKNDQSVKDPDPPSTVTAKNSTERSTSPSESGPGRQAIKQSAMDISEEEYEYDPISMRKVPIKKQSAEPAPKEDPEREHQSAVPDPEKPSQQSKPENPLSEDQSQQPFLKNLFFQEHGVDIPVKTYKPHKVYGYNASEKKSTDESTSLSAKSEGFDSSRKQELRHLMARAKGNNIDTTALFTEITAQSELETTAGETPAPRKTRELPEPDDTLPLFSGTTYEAKARREADTNASDWLVKEGFRQQTGESVNATDAQDSSIDEPIRAIRNRLEPALDRVKARAVHDQKGKLTRLQTAIDREISASMRPARSPEKEARAEAAVMASKEEKADTEVSKMTSRAKLETDFEARQQEAANEGIASPRTLELETPTNKLTKTLNNVWEHIREYPNGIVAKTMKSMTNFNENYKKYIRPDAVKGLTDKLVFKDESLRNTPSIYKSSPKPQKLAPFTPSHNVLADEKEGMQRTADLREVTENMKKDAEVEKVQMSRLAADIQAVYESEYGPINPEHRQRAQRSPEAEAVSSTTTSERTPAGPHPLSTASVRPGVTTNPVIDNHISKFEPNFAKLVDEAKQIRAELRDVDIKAQELDGSRQAASQADIKGQIEEAKPPLHKLSDVMQGAKEVRRELHEAQNTIRRIESGRPAIAWSAPQLSGSDFGKKRIDLKAQKGLDAPKATYESVAEKDTNTESGVKIVAPTRSEKELKTVPEPIHTPSGSPVWNDEQPPPIESMKVRKFDSPYLVLTYDKATEKVNFSPMNQPTTEIPKSNNVIGILGRLRNAPEFLKHFQTMQRAGYSLYNGTENMLIFQKKQAEHVTGSTVPKAETEAQSSTDGTMSTTGANVTPQLPGQQAATVLDELPAELNPLPGPAAPTAPPSRPFGNQPKVRRQEKVFSGTIRPNASSSAPSQAPDEKPSASNFDKANADTQSEGLWMRFTRAVKYTLLTLTALSLCAYTIGFVAEGLSAHAQQQKGIDDGEAQGPRKRIVMTGQRPGIFSTESSR</sequence>
<feature type="region of interest" description="Disordered" evidence="2">
    <location>
        <begin position="1148"/>
        <end position="1178"/>
    </location>
</feature>
<feature type="compositionally biased region" description="Polar residues" evidence="2">
    <location>
        <begin position="269"/>
        <end position="288"/>
    </location>
</feature>
<keyword evidence="1" id="KW-0175">Coiled coil</keyword>
<name>A0A0D2B5E1_9EURO</name>
<feature type="compositionally biased region" description="Basic and acidic residues" evidence="2">
    <location>
        <begin position="686"/>
        <end position="697"/>
    </location>
</feature>
<feature type="region of interest" description="Disordered" evidence="2">
    <location>
        <begin position="181"/>
        <end position="340"/>
    </location>
</feature>
<feature type="region of interest" description="Disordered" evidence="2">
    <location>
        <begin position="995"/>
        <end position="1023"/>
    </location>
</feature>
<feature type="compositionally biased region" description="Polar residues" evidence="2">
    <location>
        <begin position="194"/>
        <end position="210"/>
    </location>
</feature>
<evidence type="ECO:0000313" key="4">
    <source>
        <dbReference type="Proteomes" id="UP000054466"/>
    </source>
</evidence>
<dbReference type="AlphaFoldDB" id="A0A0D2B5E1"/>
<feature type="region of interest" description="Disordered" evidence="2">
    <location>
        <begin position="366"/>
        <end position="396"/>
    </location>
</feature>